<feature type="region of interest" description="Disordered" evidence="11">
    <location>
        <begin position="437"/>
        <end position="457"/>
    </location>
</feature>
<dbReference type="GO" id="GO:0042073">
    <property type="term" value="P:intraciliary transport"/>
    <property type="evidence" value="ECO:0007669"/>
    <property type="project" value="TreeGrafter"/>
</dbReference>
<dbReference type="EnsemblMetazoa" id="SMAR014498-RA">
    <property type="protein sequence ID" value="SMAR014498-PA"/>
    <property type="gene ID" value="SMAR014498"/>
</dbReference>
<dbReference type="InterPro" id="IPR040468">
    <property type="entry name" value="TRAF3IP1_N"/>
</dbReference>
<name>T1JKW8_STRMM</name>
<comment type="similarity">
    <text evidence="8">Belongs to the TRAF3IP1 family.</text>
</comment>
<protein>
    <recommendedName>
        <fullName evidence="9">TRAF3-interacting protein 1</fullName>
    </recommendedName>
</protein>
<comment type="subcellular location">
    <subcellularLocation>
        <location evidence="2">Cytoplasm</location>
        <location evidence="2">Cytoskeleton</location>
        <location evidence="2">Cilium axoneme</location>
    </subcellularLocation>
    <subcellularLocation>
        <location evidence="1">Cytoplasm</location>
        <location evidence="1">Cytoskeleton</location>
        <location evidence="1">Cilium basal body</location>
    </subcellularLocation>
</comment>
<feature type="compositionally biased region" description="Basic and acidic residues" evidence="11">
    <location>
        <begin position="437"/>
        <end position="454"/>
    </location>
</feature>
<feature type="coiled-coil region" evidence="10">
    <location>
        <begin position="496"/>
        <end position="523"/>
    </location>
</feature>
<keyword evidence="4" id="KW-0970">Cilium biogenesis/degradation</keyword>
<dbReference type="STRING" id="126957.T1JKW8"/>
<evidence type="ECO:0000256" key="1">
    <source>
        <dbReference type="ARBA" id="ARBA00004120"/>
    </source>
</evidence>
<evidence type="ECO:0000259" key="13">
    <source>
        <dbReference type="Pfam" id="PF17749"/>
    </source>
</evidence>
<dbReference type="AlphaFoldDB" id="T1JKW8"/>
<evidence type="ECO:0000256" key="3">
    <source>
        <dbReference type="ARBA" id="ARBA00022490"/>
    </source>
</evidence>
<feature type="compositionally biased region" description="Basic and acidic residues" evidence="11">
    <location>
        <begin position="204"/>
        <end position="223"/>
    </location>
</feature>
<evidence type="ECO:0000256" key="6">
    <source>
        <dbReference type="ARBA" id="ARBA00023212"/>
    </source>
</evidence>
<dbReference type="PANTHER" id="PTHR31363:SF0">
    <property type="entry name" value="TRAF3-INTERACTING PROTEIN 1"/>
    <property type="match status" value="1"/>
</dbReference>
<evidence type="ECO:0000256" key="4">
    <source>
        <dbReference type="ARBA" id="ARBA00022794"/>
    </source>
</evidence>
<dbReference type="Pfam" id="PF17749">
    <property type="entry name" value="MIP-T3_C"/>
    <property type="match status" value="1"/>
</dbReference>
<dbReference type="EMBL" id="JH432192">
    <property type="status" value="NOT_ANNOTATED_CDS"/>
    <property type="molecule type" value="Genomic_DNA"/>
</dbReference>
<proteinExistence type="inferred from homology"/>
<feature type="compositionally biased region" description="Polar residues" evidence="11">
    <location>
        <begin position="236"/>
        <end position="246"/>
    </location>
</feature>
<dbReference type="OMA" id="FRFLMDV"/>
<dbReference type="FunFam" id="1.10.418.50:FF:000001">
    <property type="entry name" value="TRAF3-interacting protein 1 isoform X1"/>
    <property type="match status" value="1"/>
</dbReference>
<reference evidence="15" key="1">
    <citation type="submission" date="2011-05" db="EMBL/GenBank/DDBJ databases">
        <authorList>
            <person name="Richards S.R."/>
            <person name="Qu J."/>
            <person name="Jiang H."/>
            <person name="Jhangiani S.N."/>
            <person name="Agravi P."/>
            <person name="Goodspeed R."/>
            <person name="Gross S."/>
            <person name="Mandapat C."/>
            <person name="Jackson L."/>
            <person name="Mathew T."/>
            <person name="Pu L."/>
            <person name="Thornton R."/>
            <person name="Saada N."/>
            <person name="Wilczek-Boney K.B."/>
            <person name="Lee S."/>
            <person name="Kovar C."/>
            <person name="Wu Y."/>
            <person name="Scherer S.E."/>
            <person name="Worley K.C."/>
            <person name="Muzny D.M."/>
            <person name="Gibbs R."/>
        </authorList>
    </citation>
    <scope>NUCLEOTIDE SEQUENCE</scope>
    <source>
        <strain evidence="15">Brora</strain>
    </source>
</reference>
<dbReference type="GO" id="GO:0070507">
    <property type="term" value="P:regulation of microtubule cytoskeleton organization"/>
    <property type="evidence" value="ECO:0007669"/>
    <property type="project" value="TreeGrafter"/>
</dbReference>
<evidence type="ECO:0000256" key="7">
    <source>
        <dbReference type="ARBA" id="ARBA00023273"/>
    </source>
</evidence>
<dbReference type="HOGENOM" id="CLU_023216_0_0_1"/>
<dbReference type="GO" id="GO:0048731">
    <property type="term" value="P:system development"/>
    <property type="evidence" value="ECO:0007669"/>
    <property type="project" value="UniProtKB-ARBA"/>
</dbReference>
<organism evidence="14 15">
    <name type="scientific">Strigamia maritima</name>
    <name type="common">European centipede</name>
    <name type="synonym">Geophilus maritimus</name>
    <dbReference type="NCBI Taxonomy" id="126957"/>
    <lineage>
        <taxon>Eukaryota</taxon>
        <taxon>Metazoa</taxon>
        <taxon>Ecdysozoa</taxon>
        <taxon>Arthropoda</taxon>
        <taxon>Myriapoda</taxon>
        <taxon>Chilopoda</taxon>
        <taxon>Pleurostigmophora</taxon>
        <taxon>Geophilomorpha</taxon>
        <taxon>Linotaeniidae</taxon>
        <taxon>Strigamia</taxon>
    </lineage>
</organism>
<keyword evidence="6" id="KW-0206">Cytoskeleton</keyword>
<reference evidence="14" key="2">
    <citation type="submission" date="2015-02" db="UniProtKB">
        <authorList>
            <consortium name="EnsemblMetazoa"/>
        </authorList>
    </citation>
    <scope>IDENTIFICATION</scope>
</reference>
<dbReference type="Proteomes" id="UP000014500">
    <property type="component" value="Unassembled WGS sequence"/>
</dbReference>
<dbReference type="GO" id="GO:0048513">
    <property type="term" value="P:animal organ development"/>
    <property type="evidence" value="ECO:0007669"/>
    <property type="project" value="UniProtKB-ARBA"/>
</dbReference>
<evidence type="ECO:0000259" key="12">
    <source>
        <dbReference type="Pfam" id="PF10243"/>
    </source>
</evidence>
<evidence type="ECO:0000256" key="10">
    <source>
        <dbReference type="SAM" id="Coils"/>
    </source>
</evidence>
<sequence>MGEEVDVKVIKKTQETLGKIIKKPPLTEKLLRKPPFRFLHDIITNVINTTGFMKDVFTSDELNSDNIKDKESKIKFLQKVIDEVGSAVGDRLSVRPGKVVAGHEADKTNLFLQALAHATQNESESEKKIAAEPAKVKEKKTSKERAPSRDRKKEDVKNEADTNKSKVRSRSQDKPGIKKEKSSKEVKKASSSTDEPNKSKNRLSTKEKPRETHRSRKTEGDKEKRKRKRRKIPSPVKQNSSKNQIQEPEDDIINNNSDEVNGQNGLIEMGANGLNADDGGDGDVTNNRPPTVRPATSRAVTSRPLTTRPTTSTIRKINAANNLNMSPSRQVVVDDGVIRPPTSFNRLRSARPASARPPPPVLKSKRVASEELLPNLEDQSGVTNLIVENDKDNEDDDAFVTEEPTTQLDVEIEPVKQQTDINVDGEHGSLVTQILESKKDLESGSELEPNKGETDNSMLADVTRRKERDVVIREVDKMRSNIQVLTRSINPLGKMIDYLQEDVDSMQKELITWQRENQKHSQELKREQSGLEQSLEPLKVQLDDLDHTIQDQMDKIGNVKSNILRNEEKIQKLLAYHKS</sequence>
<dbReference type="GO" id="GO:0030992">
    <property type="term" value="C:intraciliary transport particle B"/>
    <property type="evidence" value="ECO:0007669"/>
    <property type="project" value="TreeGrafter"/>
</dbReference>
<dbReference type="PhylomeDB" id="T1JKW8"/>
<dbReference type="eggNOG" id="KOG3809">
    <property type="taxonomic scope" value="Eukaryota"/>
</dbReference>
<accession>T1JKW8</accession>
<evidence type="ECO:0000256" key="11">
    <source>
        <dbReference type="SAM" id="MobiDB-lite"/>
    </source>
</evidence>
<dbReference type="Gene3D" id="1.10.287.1490">
    <property type="match status" value="1"/>
</dbReference>
<dbReference type="GO" id="GO:0036064">
    <property type="term" value="C:ciliary basal body"/>
    <property type="evidence" value="ECO:0007669"/>
    <property type="project" value="TreeGrafter"/>
</dbReference>
<dbReference type="Gene3D" id="1.10.418.50">
    <property type="entry name" value="Microtubule-binding protein MIP-T3"/>
    <property type="match status" value="1"/>
</dbReference>
<dbReference type="InterPro" id="IPR042576">
    <property type="entry name" value="TRAF3IP1_N_sf"/>
</dbReference>
<evidence type="ECO:0000256" key="5">
    <source>
        <dbReference type="ARBA" id="ARBA00023054"/>
    </source>
</evidence>
<feature type="compositionally biased region" description="Polar residues" evidence="11">
    <location>
        <begin position="253"/>
        <end position="264"/>
    </location>
</feature>
<dbReference type="InterPro" id="IPR041476">
    <property type="entry name" value="TRAF3IP1_C"/>
</dbReference>
<keyword evidence="7" id="KW-0966">Cell projection</keyword>
<evidence type="ECO:0000256" key="8">
    <source>
        <dbReference type="ARBA" id="ARBA00043971"/>
    </source>
</evidence>
<keyword evidence="15" id="KW-1185">Reference proteome</keyword>
<keyword evidence="5 10" id="KW-0175">Coiled coil</keyword>
<feature type="domain" description="TRAF3-interacting protein 1 C-terminal" evidence="13">
    <location>
        <begin position="426"/>
        <end position="574"/>
    </location>
</feature>
<feature type="domain" description="TRAF3-interacting protein 1 N-terminal" evidence="12">
    <location>
        <begin position="9"/>
        <end position="119"/>
    </location>
</feature>
<feature type="region of interest" description="Disordered" evidence="11">
    <location>
        <begin position="119"/>
        <end position="309"/>
    </location>
</feature>
<dbReference type="GO" id="GO:0005930">
    <property type="term" value="C:axoneme"/>
    <property type="evidence" value="ECO:0007669"/>
    <property type="project" value="UniProtKB-SubCell"/>
</dbReference>
<dbReference type="GO" id="GO:0060271">
    <property type="term" value="P:cilium assembly"/>
    <property type="evidence" value="ECO:0007669"/>
    <property type="project" value="TreeGrafter"/>
</dbReference>
<dbReference type="PANTHER" id="PTHR31363">
    <property type="entry name" value="TRAF3-INTERACTING PROTEIN 1"/>
    <property type="match status" value="1"/>
</dbReference>
<evidence type="ECO:0000313" key="14">
    <source>
        <dbReference type="EnsemblMetazoa" id="SMAR014498-PA"/>
    </source>
</evidence>
<feature type="compositionally biased region" description="Basic and acidic residues" evidence="11">
    <location>
        <begin position="124"/>
        <end position="188"/>
    </location>
</feature>
<evidence type="ECO:0000256" key="2">
    <source>
        <dbReference type="ARBA" id="ARBA00004430"/>
    </source>
</evidence>
<evidence type="ECO:0000313" key="15">
    <source>
        <dbReference type="Proteomes" id="UP000014500"/>
    </source>
</evidence>
<evidence type="ECO:0000256" key="9">
    <source>
        <dbReference type="ARBA" id="ARBA00070492"/>
    </source>
</evidence>
<dbReference type="InterPro" id="IPR018799">
    <property type="entry name" value="TRAF3IP1"/>
</dbReference>
<dbReference type="GO" id="GO:0008017">
    <property type="term" value="F:microtubule binding"/>
    <property type="evidence" value="ECO:0007669"/>
    <property type="project" value="InterPro"/>
</dbReference>
<keyword evidence="3" id="KW-0963">Cytoplasm</keyword>
<dbReference type="Pfam" id="PF10243">
    <property type="entry name" value="MIP-T3"/>
    <property type="match status" value="1"/>
</dbReference>